<feature type="coiled-coil region" evidence="1">
    <location>
        <begin position="27"/>
        <end position="64"/>
    </location>
</feature>
<dbReference type="STRING" id="660470.Theba_0245"/>
<evidence type="ECO:0000259" key="3">
    <source>
        <dbReference type="PROSITE" id="PS51782"/>
    </source>
</evidence>
<gene>
    <name evidence="4" type="ORF">Theba_0245</name>
</gene>
<evidence type="ECO:0000256" key="1">
    <source>
        <dbReference type="SAM" id="Coils"/>
    </source>
</evidence>
<dbReference type="GeneID" id="87106100"/>
<dbReference type="HOGENOM" id="CLU_024923_0_0_0"/>
<dbReference type="KEGG" id="mpg:Theba_0245"/>
<dbReference type="PANTHER" id="PTHR21666">
    <property type="entry name" value="PEPTIDASE-RELATED"/>
    <property type="match status" value="1"/>
</dbReference>
<dbReference type="SUPFAM" id="SSF51261">
    <property type="entry name" value="Duplicated hybrid motif"/>
    <property type="match status" value="1"/>
</dbReference>
<protein>
    <submittedName>
        <fullName evidence="4">Membrane-bound metallopeptidase</fullName>
    </submittedName>
</protein>
<dbReference type="InterPro" id="IPR010611">
    <property type="entry name" value="3D_dom"/>
</dbReference>
<feature type="domain" description="HTH cro/C1-type" evidence="2">
    <location>
        <begin position="322"/>
        <end position="340"/>
    </location>
</feature>
<feature type="domain" description="LysM" evidence="3">
    <location>
        <begin position="316"/>
        <end position="361"/>
    </location>
</feature>
<dbReference type="SMART" id="SM00257">
    <property type="entry name" value="LysM"/>
    <property type="match status" value="1"/>
</dbReference>
<name>I2F226_9BACT</name>
<evidence type="ECO:0000259" key="2">
    <source>
        <dbReference type="PROSITE" id="PS50943"/>
    </source>
</evidence>
<reference evidence="4 5" key="1">
    <citation type="journal article" date="2012" name="Genome Biol. Evol.">
        <title>Genome Sequence of the Mesophilic Thermotogales Bacterium Mesotoga prima MesG1.Ag.4.2 Reveals the Largest Thermotogales Genome To Date.</title>
        <authorList>
            <person name="Zhaxybayeva O."/>
            <person name="Swithers K.S."/>
            <person name="Foght J."/>
            <person name="Green A.G."/>
            <person name="Bruce D."/>
            <person name="Detter C."/>
            <person name="Han S."/>
            <person name="Teshima H."/>
            <person name="Han J."/>
            <person name="Woyke T."/>
            <person name="Pitluck S."/>
            <person name="Nolan M."/>
            <person name="Ivanova N."/>
            <person name="Pati A."/>
            <person name="Land M.L."/>
            <person name="Dlutek M."/>
            <person name="Doolittle W.F."/>
            <person name="Noll K.M."/>
            <person name="Nesbo C.L."/>
        </authorList>
    </citation>
    <scope>NUCLEOTIDE SEQUENCE [LARGE SCALE GENOMIC DNA]</scope>
    <source>
        <strain evidence="5">mesG1.Ag.4.2</strain>
    </source>
</reference>
<dbReference type="InterPro" id="IPR018392">
    <property type="entry name" value="LysM"/>
</dbReference>
<dbReference type="Gene3D" id="2.70.70.10">
    <property type="entry name" value="Glucose Permease (Domain IIA)"/>
    <property type="match status" value="1"/>
</dbReference>
<dbReference type="GO" id="GO:0009254">
    <property type="term" value="P:peptidoglycan turnover"/>
    <property type="evidence" value="ECO:0007669"/>
    <property type="project" value="InterPro"/>
</dbReference>
<dbReference type="PANTHER" id="PTHR21666:SF270">
    <property type="entry name" value="MUREIN HYDROLASE ACTIVATOR ENVC"/>
    <property type="match status" value="1"/>
</dbReference>
<dbReference type="Gene3D" id="2.40.40.10">
    <property type="entry name" value="RlpA-like domain"/>
    <property type="match status" value="1"/>
</dbReference>
<dbReference type="SUPFAM" id="SSF50685">
    <property type="entry name" value="Barwin-like endoglucanases"/>
    <property type="match status" value="1"/>
</dbReference>
<dbReference type="Pfam" id="PF01551">
    <property type="entry name" value="Peptidase_M23"/>
    <property type="match status" value="1"/>
</dbReference>
<dbReference type="GO" id="GO:0004553">
    <property type="term" value="F:hydrolase activity, hydrolyzing O-glycosyl compounds"/>
    <property type="evidence" value="ECO:0007669"/>
    <property type="project" value="InterPro"/>
</dbReference>
<dbReference type="GO" id="GO:0019867">
    <property type="term" value="C:outer membrane"/>
    <property type="evidence" value="ECO:0007669"/>
    <property type="project" value="InterPro"/>
</dbReference>
<dbReference type="Pfam" id="PF01476">
    <property type="entry name" value="LysM"/>
    <property type="match status" value="1"/>
</dbReference>
<dbReference type="PROSITE" id="PS51257">
    <property type="entry name" value="PROKAR_LIPOPROTEIN"/>
    <property type="match status" value="1"/>
</dbReference>
<dbReference type="InterPro" id="IPR036779">
    <property type="entry name" value="LysM_dom_sf"/>
</dbReference>
<proteinExistence type="predicted"/>
<dbReference type="CDD" id="cd14486">
    <property type="entry name" value="3D_domain"/>
    <property type="match status" value="1"/>
</dbReference>
<evidence type="ECO:0000313" key="4">
    <source>
        <dbReference type="EMBL" id="AFK05979.1"/>
    </source>
</evidence>
<keyword evidence="1" id="KW-0175">Coiled coil</keyword>
<dbReference type="GO" id="GO:0004222">
    <property type="term" value="F:metalloendopeptidase activity"/>
    <property type="evidence" value="ECO:0007669"/>
    <property type="project" value="TreeGrafter"/>
</dbReference>
<dbReference type="InterPro" id="IPR036908">
    <property type="entry name" value="RlpA-like_sf"/>
</dbReference>
<dbReference type="InterPro" id="IPR016047">
    <property type="entry name" value="M23ase_b-sheet_dom"/>
</dbReference>
<dbReference type="RefSeq" id="WP_014730139.1">
    <property type="nucleotide sequence ID" value="NC_017934.1"/>
</dbReference>
<dbReference type="eggNOG" id="COG4942">
    <property type="taxonomic scope" value="Bacteria"/>
</dbReference>
<dbReference type="PROSITE" id="PS51782">
    <property type="entry name" value="LYSM"/>
    <property type="match status" value="1"/>
</dbReference>
<dbReference type="CDD" id="cd12797">
    <property type="entry name" value="M23_peptidase"/>
    <property type="match status" value="1"/>
</dbReference>
<dbReference type="InterPro" id="IPR011055">
    <property type="entry name" value="Dup_hybrid_motif"/>
</dbReference>
<accession>I2F226</accession>
<dbReference type="EMBL" id="CP003532">
    <property type="protein sequence ID" value="AFK05979.1"/>
    <property type="molecule type" value="Genomic_DNA"/>
</dbReference>
<dbReference type="CDD" id="cd00118">
    <property type="entry name" value="LysM"/>
    <property type="match status" value="1"/>
</dbReference>
<dbReference type="PROSITE" id="PS50943">
    <property type="entry name" value="HTH_CROC1"/>
    <property type="match status" value="1"/>
</dbReference>
<sequence precursor="true">MRKSALLFLLVLIMVFFTGCDFPFITRDDFTQRMDALEQKIDSLAAGQKKLAQLEDAVEELAFRINFVQAIEPTYAGYEELEAVRAELQIIKNMLAESVIDSASSAAIVKTLYDKIDGVLTSTVENNIITREIDDLNRKVQALESLNSSRYSELVQRISEIGTYDSSIDEAKYEELLQRIEEIKSAEVVVVQQESDEDDRRYEELVNKVEELAARTDISVLDSAKYDSLAKRLAELEQTVGSSVIDSEVFNELVSRIDEMDSRTRELADNLQSIERQEEPEEKNFVTMATFLGEISDIRSRLGAAAYETIEPTSHVSYIVKSGDNLWSIAQAYGVTVEQLKAMNPEIKNWDLIYRGDEIKIPLSLDNLMAKASIATHFGLNLGVDFLVDSIESNFGSYDYGYANPGMDLTVPPGSRITAFLPGKVILSERVNDLYGEMVVVDHGNNMKTVYARLGSRMVMKGDFVRVGDTIGSASDAKGNLHFEFWKADVPVNPADIIFENVGTFEVTMYTEWDDAKNPTSPSFKMTASGDFVKGYRTVAADPVVIPLGSIVYIPFFSSSPNKGFFVVEDTGSSIKGNKIDVYTHDFDTASNFKEDLLVYVVKKP</sequence>
<dbReference type="Pfam" id="PF06725">
    <property type="entry name" value="3D"/>
    <property type="match status" value="1"/>
</dbReference>
<dbReference type="eggNOG" id="COG3584">
    <property type="taxonomic scope" value="Bacteria"/>
</dbReference>
<dbReference type="AlphaFoldDB" id="I2F226"/>
<dbReference type="Proteomes" id="UP000002881">
    <property type="component" value="Chromosome"/>
</dbReference>
<dbReference type="InterPro" id="IPR050570">
    <property type="entry name" value="Cell_wall_metabolism_enzyme"/>
</dbReference>
<dbReference type="Gene3D" id="3.10.350.10">
    <property type="entry name" value="LysM domain"/>
    <property type="match status" value="1"/>
</dbReference>
<evidence type="ECO:0000313" key="5">
    <source>
        <dbReference type="Proteomes" id="UP000002881"/>
    </source>
</evidence>
<dbReference type="InterPro" id="IPR001387">
    <property type="entry name" value="Cro/C1-type_HTH"/>
</dbReference>
<keyword evidence="5" id="KW-1185">Reference proteome</keyword>
<organism evidence="4 5">
    <name type="scientific">Mesotoga prima MesG1.Ag.4.2</name>
    <dbReference type="NCBI Taxonomy" id="660470"/>
    <lineage>
        <taxon>Bacteria</taxon>
        <taxon>Thermotogati</taxon>
        <taxon>Thermotogota</taxon>
        <taxon>Thermotogae</taxon>
        <taxon>Kosmotogales</taxon>
        <taxon>Kosmotogaceae</taxon>
        <taxon>Mesotoga</taxon>
    </lineage>
</organism>